<accession>A0ABT8UEE9</accession>
<evidence type="ECO:0000313" key="3">
    <source>
        <dbReference type="Proteomes" id="UP001168823"/>
    </source>
</evidence>
<evidence type="ECO:0000313" key="2">
    <source>
        <dbReference type="EMBL" id="MDO3634589.1"/>
    </source>
</evidence>
<dbReference type="PANTHER" id="PTHR43433">
    <property type="entry name" value="HYDROLASE, ALPHA/BETA FOLD FAMILY PROTEIN"/>
    <property type="match status" value="1"/>
</dbReference>
<dbReference type="InterPro" id="IPR000073">
    <property type="entry name" value="AB_hydrolase_1"/>
</dbReference>
<name>A0ABT8UEE9_9MYCO</name>
<organism evidence="2 3">
    <name type="scientific">Mycolicibacterium arseniciresistens</name>
    <dbReference type="NCBI Taxonomy" id="3062257"/>
    <lineage>
        <taxon>Bacteria</taxon>
        <taxon>Bacillati</taxon>
        <taxon>Actinomycetota</taxon>
        <taxon>Actinomycetes</taxon>
        <taxon>Mycobacteriales</taxon>
        <taxon>Mycobacteriaceae</taxon>
        <taxon>Mycolicibacterium</taxon>
    </lineage>
</organism>
<dbReference type="SUPFAM" id="SSF53474">
    <property type="entry name" value="alpha/beta-Hydrolases"/>
    <property type="match status" value="1"/>
</dbReference>
<gene>
    <name evidence="2" type="ORF">Q2100_02365</name>
</gene>
<dbReference type="InterPro" id="IPR050471">
    <property type="entry name" value="AB_hydrolase"/>
</dbReference>
<proteinExistence type="predicted"/>
<comment type="caution">
    <text evidence="2">The sequence shown here is derived from an EMBL/GenBank/DDBJ whole genome shotgun (WGS) entry which is preliminary data.</text>
</comment>
<dbReference type="Gene3D" id="3.40.50.1820">
    <property type="entry name" value="alpha/beta hydrolase"/>
    <property type="match status" value="1"/>
</dbReference>
<dbReference type="EMBL" id="JAUMSQ010000007">
    <property type="protein sequence ID" value="MDO3634589.1"/>
    <property type="molecule type" value="Genomic_DNA"/>
</dbReference>
<dbReference type="PANTHER" id="PTHR43433:SF5">
    <property type="entry name" value="AB HYDROLASE-1 DOMAIN-CONTAINING PROTEIN"/>
    <property type="match status" value="1"/>
</dbReference>
<dbReference type="GO" id="GO:0016787">
    <property type="term" value="F:hydrolase activity"/>
    <property type="evidence" value="ECO:0007669"/>
    <property type="project" value="UniProtKB-KW"/>
</dbReference>
<protein>
    <submittedName>
        <fullName evidence="2">Alpha/beta hydrolase</fullName>
    </submittedName>
</protein>
<dbReference type="RefSeq" id="WP_302912707.1">
    <property type="nucleotide sequence ID" value="NZ_JAUMSQ010000007.1"/>
</dbReference>
<dbReference type="Pfam" id="PF00561">
    <property type="entry name" value="Abhydrolase_1"/>
    <property type="match status" value="1"/>
</dbReference>
<reference evidence="2" key="1">
    <citation type="submission" date="2023-07" db="EMBL/GenBank/DDBJ databases">
        <title>Mycolicibacterium sp. nov., a novel bacterial species.</title>
        <authorList>
            <person name="Cao Y."/>
        </authorList>
    </citation>
    <scope>NUCLEOTIDE SEQUENCE</scope>
    <source>
        <strain evidence="2">KC 300</strain>
    </source>
</reference>
<dbReference type="InterPro" id="IPR029058">
    <property type="entry name" value="AB_hydrolase_fold"/>
</dbReference>
<sequence>MSALDVPGAQLYYETRGNGPLFVIVPGASGVSDSFRKVATHLADHYTVMLYDRRGFSRSQLDGPQDYANRLHTDADDVRRLIQHLTDAPATVFGASSGAIVALDVLTRHPAVVSTVVPFEPPVVLQLSDGQKWVEFFHEVYGPVPAGGHRSRNGQVQNAHLSQG</sequence>
<evidence type="ECO:0000259" key="1">
    <source>
        <dbReference type="Pfam" id="PF00561"/>
    </source>
</evidence>
<feature type="domain" description="AB hydrolase-1" evidence="1">
    <location>
        <begin position="20"/>
        <end position="121"/>
    </location>
</feature>
<keyword evidence="3" id="KW-1185">Reference proteome</keyword>
<dbReference type="Proteomes" id="UP001168823">
    <property type="component" value="Unassembled WGS sequence"/>
</dbReference>
<keyword evidence="2" id="KW-0378">Hydrolase</keyword>